<dbReference type="PANTHER" id="PTHR42988">
    <property type="entry name" value="PHOSPHOHYDROLASE"/>
    <property type="match status" value="1"/>
</dbReference>
<evidence type="ECO:0000313" key="6">
    <source>
        <dbReference type="EMBL" id="HEA87842.1"/>
    </source>
</evidence>
<dbReference type="AlphaFoldDB" id="A0A7C1RZK3"/>
<reference evidence="6" key="1">
    <citation type="journal article" date="2020" name="mSystems">
        <title>Genome- and Community-Level Interaction Insights into Carbon Utilization and Element Cycling Functions of Hydrothermarchaeota in Hydrothermal Sediment.</title>
        <authorList>
            <person name="Zhou Z."/>
            <person name="Liu Y."/>
            <person name="Xu W."/>
            <person name="Pan J."/>
            <person name="Luo Z.H."/>
            <person name="Li M."/>
        </authorList>
    </citation>
    <scope>NUCLEOTIDE SEQUENCE [LARGE SCALE GENOMIC DNA]</scope>
    <source>
        <strain evidence="6">SpSt-265</strain>
        <strain evidence="7">SpSt-465</strain>
    </source>
</reference>
<dbReference type="SUPFAM" id="SSF56300">
    <property type="entry name" value="Metallo-dependent phosphatases"/>
    <property type="match status" value="1"/>
</dbReference>
<proteinExistence type="inferred from homology"/>
<dbReference type="GO" id="GO:0016787">
    <property type="term" value="F:hydrolase activity"/>
    <property type="evidence" value="ECO:0007669"/>
    <property type="project" value="UniProtKB-KW"/>
</dbReference>
<dbReference type="InterPro" id="IPR004843">
    <property type="entry name" value="Calcineurin-like_PHP"/>
</dbReference>
<dbReference type="EMBL" id="DSTU01000004">
    <property type="protein sequence ID" value="HFJ53680.1"/>
    <property type="molecule type" value="Genomic_DNA"/>
</dbReference>
<accession>A0A7C1RZK3</accession>
<evidence type="ECO:0000256" key="2">
    <source>
        <dbReference type="ARBA" id="ARBA00022801"/>
    </source>
</evidence>
<dbReference type="Pfam" id="PF00149">
    <property type="entry name" value="Metallophos"/>
    <property type="match status" value="1"/>
</dbReference>
<name>A0A7C1RZK3_UNCW3</name>
<evidence type="ECO:0000256" key="1">
    <source>
        <dbReference type="ARBA" id="ARBA00022723"/>
    </source>
</evidence>
<gene>
    <name evidence="6" type="ORF">ENP94_07555</name>
    <name evidence="7" type="ORF">ENS16_03200</name>
</gene>
<dbReference type="Gene3D" id="3.60.21.10">
    <property type="match status" value="1"/>
</dbReference>
<dbReference type="InterPro" id="IPR029052">
    <property type="entry name" value="Metallo-depent_PP-like"/>
</dbReference>
<comment type="caution">
    <text evidence="6">The sequence shown here is derived from an EMBL/GenBank/DDBJ whole genome shotgun (WGS) entry which is preliminary data.</text>
</comment>
<keyword evidence="2" id="KW-0378">Hydrolase</keyword>
<dbReference type="EMBL" id="DSLG01000008">
    <property type="protein sequence ID" value="HEA87842.1"/>
    <property type="molecule type" value="Genomic_DNA"/>
</dbReference>
<evidence type="ECO:0000256" key="3">
    <source>
        <dbReference type="ARBA" id="ARBA00023004"/>
    </source>
</evidence>
<dbReference type="GO" id="GO:0046872">
    <property type="term" value="F:metal ion binding"/>
    <property type="evidence" value="ECO:0007669"/>
    <property type="project" value="UniProtKB-KW"/>
</dbReference>
<dbReference type="PROSITE" id="PS51257">
    <property type="entry name" value="PROKAR_LIPOPROTEIN"/>
    <property type="match status" value="1"/>
</dbReference>
<comment type="similarity">
    <text evidence="4">Belongs to the cyclic nucleotide phosphodiesterase class-III family.</text>
</comment>
<sequence>MADRLLLLLLLLTAGCEIDPRAVLLHPDVETRVRQSLDCILLPETFPDTLRFAVFSDLHIGKPAGSHWQTFVRCLDSLDINFFCAAGDLTDRGTVAEYDSVLALFQHTHRHYYVTLGNHDLYRPNSWNYYQTRFGPSCYAIRPSLHLKLIFLDTGEGRLGATQFRWLETELSSPEKYKIIITHFPVYDDQTPSIFRLGSVAERAKLLSLLRKYRVYAWCAGHRHGLRHQQIDGTNHFLTGAISRTLDFGAPGFLLFEVQPDTVTWRFVPLTD</sequence>
<keyword evidence="1" id="KW-0479">Metal-binding</keyword>
<feature type="domain" description="Calcineurin-like phosphoesterase" evidence="5">
    <location>
        <begin position="50"/>
        <end position="224"/>
    </location>
</feature>
<evidence type="ECO:0000259" key="5">
    <source>
        <dbReference type="Pfam" id="PF00149"/>
    </source>
</evidence>
<dbReference type="PANTHER" id="PTHR42988:SF2">
    <property type="entry name" value="CYCLIC NUCLEOTIDE PHOSPHODIESTERASE CBUA0032-RELATED"/>
    <property type="match status" value="1"/>
</dbReference>
<evidence type="ECO:0000256" key="4">
    <source>
        <dbReference type="ARBA" id="ARBA00025742"/>
    </source>
</evidence>
<keyword evidence="3" id="KW-0408">Iron</keyword>
<dbReference type="InterPro" id="IPR050884">
    <property type="entry name" value="CNP_phosphodiesterase-III"/>
</dbReference>
<evidence type="ECO:0000313" key="7">
    <source>
        <dbReference type="EMBL" id="HFJ53680.1"/>
    </source>
</evidence>
<protein>
    <recommendedName>
        <fullName evidence="5">Calcineurin-like phosphoesterase domain-containing protein</fullName>
    </recommendedName>
</protein>
<organism evidence="6">
    <name type="scientific">candidate division WOR-3 bacterium</name>
    <dbReference type="NCBI Taxonomy" id="2052148"/>
    <lineage>
        <taxon>Bacteria</taxon>
        <taxon>Bacteria division WOR-3</taxon>
    </lineage>
</organism>